<dbReference type="OrthoDB" id="432129at2759"/>
<feature type="domain" description="ZZ-type" evidence="6">
    <location>
        <begin position="364"/>
        <end position="417"/>
    </location>
</feature>
<keyword evidence="8" id="KW-1185">Reference proteome</keyword>
<accession>C5LQT6</accession>
<dbReference type="PANTHER" id="PTHR20930">
    <property type="entry name" value="OVARIAN CARCINOMA ANTIGEN CA125-RELATED"/>
    <property type="match status" value="1"/>
</dbReference>
<dbReference type="CDD" id="cd05992">
    <property type="entry name" value="PB1"/>
    <property type="match status" value="1"/>
</dbReference>
<keyword evidence="2 4" id="KW-0863">Zinc-finger</keyword>
<protein>
    <recommendedName>
        <fullName evidence="6">ZZ-type domain-containing protein</fullName>
    </recommendedName>
</protein>
<dbReference type="PANTHER" id="PTHR20930:SF0">
    <property type="entry name" value="PROTEIN ILRUN"/>
    <property type="match status" value="1"/>
</dbReference>
<proteinExistence type="predicted"/>
<dbReference type="RefSeq" id="XP_002768103.1">
    <property type="nucleotide sequence ID" value="XM_002768057.1"/>
</dbReference>
<dbReference type="SMART" id="SM00291">
    <property type="entry name" value="ZnF_ZZ"/>
    <property type="match status" value="1"/>
</dbReference>
<dbReference type="Pfam" id="PF00569">
    <property type="entry name" value="ZZ"/>
    <property type="match status" value="1"/>
</dbReference>
<dbReference type="AlphaFoldDB" id="C5LQT6"/>
<dbReference type="GO" id="GO:0008270">
    <property type="term" value="F:zinc ion binding"/>
    <property type="evidence" value="ECO:0007669"/>
    <property type="project" value="UniProtKB-KW"/>
</dbReference>
<feature type="compositionally biased region" description="Basic and acidic residues" evidence="5">
    <location>
        <begin position="130"/>
        <end position="139"/>
    </location>
</feature>
<dbReference type="GeneID" id="9044011"/>
<evidence type="ECO:0000256" key="4">
    <source>
        <dbReference type="PROSITE-ProRule" id="PRU00228"/>
    </source>
</evidence>
<evidence type="ECO:0000259" key="6">
    <source>
        <dbReference type="PROSITE" id="PS50135"/>
    </source>
</evidence>
<sequence>MNSRPLVVKVRHEECIWRLKVPTEEVSYNKVREVVEKMVSLEQGRIIRYKDDEGDMCVLTPETFDDALEVSQRSNGLIRLDVVNPRSFEPNPVPSAAEEHALPYHMSLSRHKQQSSFTSRSSPQISSTAESRRQSRDSPAHAVSRTWGPFERSSEASQLAAQPPLFSGPANPYPTVPATTTPHVNGIDSKEKPCDQSVGVVQPMLPKSSDRIYAPKPVLRTFLRLNEMNMLTPRMITSVTVSFIPLMIQRCSRHTDRLSHYVRNDYERMRPTLQSMLLAITHIRELHEFMPLLQAVVNSGPNTPEITEFGQWFVGLLKSFSTLCFDTQVQVLLVVAPSWIPCFRAAVRLGHFDVPPTPIQQVTHHGVDCDGCGTKPIVGPRFKCQVCDYDLCGECYPFKSTLHAELHDFVCVLRSGRDSTKDTLSSDLSTPALSAYVSSLERQASAGRERAQGFN</sequence>
<name>C5LQT6_PERM5</name>
<dbReference type="InterPro" id="IPR043145">
    <property type="entry name" value="Znf_ZZ_sf"/>
</dbReference>
<feature type="region of interest" description="Disordered" evidence="5">
    <location>
        <begin position="107"/>
        <end position="177"/>
    </location>
</feature>
<keyword evidence="3" id="KW-0862">Zinc</keyword>
<dbReference type="Proteomes" id="UP000007800">
    <property type="component" value="Unassembled WGS sequence"/>
</dbReference>
<dbReference type="Gene3D" id="3.30.60.90">
    <property type="match status" value="1"/>
</dbReference>
<evidence type="ECO:0000256" key="2">
    <source>
        <dbReference type="ARBA" id="ARBA00022771"/>
    </source>
</evidence>
<dbReference type="InterPro" id="IPR000433">
    <property type="entry name" value="Znf_ZZ"/>
</dbReference>
<evidence type="ECO:0000256" key="5">
    <source>
        <dbReference type="SAM" id="MobiDB-lite"/>
    </source>
</evidence>
<dbReference type="CDD" id="cd02249">
    <property type="entry name" value="ZZ"/>
    <property type="match status" value="1"/>
</dbReference>
<evidence type="ECO:0000313" key="8">
    <source>
        <dbReference type="Proteomes" id="UP000007800"/>
    </source>
</evidence>
<dbReference type="SUPFAM" id="SSF54277">
    <property type="entry name" value="CAD &amp; PB1 domains"/>
    <property type="match status" value="1"/>
</dbReference>
<dbReference type="InParanoid" id="C5LQT6"/>
<dbReference type="PROSITE" id="PS50135">
    <property type="entry name" value="ZF_ZZ_2"/>
    <property type="match status" value="1"/>
</dbReference>
<evidence type="ECO:0000313" key="7">
    <source>
        <dbReference type="EMBL" id="EER00821.1"/>
    </source>
</evidence>
<organism evidence="8">
    <name type="scientific">Perkinsus marinus (strain ATCC 50983 / TXsc)</name>
    <dbReference type="NCBI Taxonomy" id="423536"/>
    <lineage>
        <taxon>Eukaryota</taxon>
        <taxon>Sar</taxon>
        <taxon>Alveolata</taxon>
        <taxon>Perkinsozoa</taxon>
        <taxon>Perkinsea</taxon>
        <taxon>Perkinsida</taxon>
        <taxon>Perkinsidae</taxon>
        <taxon>Perkinsus</taxon>
    </lineage>
</organism>
<dbReference type="Gene3D" id="3.10.20.90">
    <property type="entry name" value="Phosphatidylinositol 3-kinase Catalytic Subunit, Chain A, domain 1"/>
    <property type="match status" value="1"/>
</dbReference>
<keyword evidence="1" id="KW-0479">Metal-binding</keyword>
<evidence type="ECO:0000256" key="1">
    <source>
        <dbReference type="ARBA" id="ARBA00022723"/>
    </source>
</evidence>
<gene>
    <name evidence="7" type="ORF">Pmar_PMAR002890</name>
</gene>
<dbReference type="EMBL" id="GG684654">
    <property type="protein sequence ID" value="EER00821.1"/>
    <property type="molecule type" value="Genomic_DNA"/>
</dbReference>
<evidence type="ECO:0000256" key="3">
    <source>
        <dbReference type="ARBA" id="ARBA00022833"/>
    </source>
</evidence>
<dbReference type="SUPFAM" id="SSF57850">
    <property type="entry name" value="RING/U-box"/>
    <property type="match status" value="1"/>
</dbReference>
<reference evidence="7 8" key="1">
    <citation type="submission" date="2008-07" db="EMBL/GenBank/DDBJ databases">
        <authorList>
            <person name="El-Sayed N."/>
            <person name="Caler E."/>
            <person name="Inman J."/>
            <person name="Amedeo P."/>
            <person name="Hass B."/>
            <person name="Wortman J."/>
        </authorList>
    </citation>
    <scope>NUCLEOTIDE SEQUENCE [LARGE SCALE GENOMIC DNA]</scope>
    <source>
        <strain evidence="8">ATCC 50983 / TXsc</strain>
    </source>
</reference>
<feature type="compositionally biased region" description="Polar residues" evidence="5">
    <location>
        <begin position="114"/>
        <end position="129"/>
    </location>
</feature>